<dbReference type="Pfam" id="PF05157">
    <property type="entry name" value="MshEN"/>
    <property type="match status" value="1"/>
</dbReference>
<dbReference type="PANTHER" id="PTHR30258">
    <property type="entry name" value="TYPE II SECRETION SYSTEM PROTEIN GSPE-RELATED"/>
    <property type="match status" value="1"/>
</dbReference>
<dbReference type="InterPro" id="IPR003593">
    <property type="entry name" value="AAA+_ATPase"/>
</dbReference>
<dbReference type="Gene3D" id="3.30.450.90">
    <property type="match status" value="1"/>
</dbReference>
<name>A0ABS2QFK7_9BACI</name>
<evidence type="ECO:0000259" key="4">
    <source>
        <dbReference type="SMART" id="SM00382"/>
    </source>
</evidence>
<dbReference type="PANTHER" id="PTHR30258:SF1">
    <property type="entry name" value="PROTEIN TRANSPORT PROTEIN HOFB HOMOLOG"/>
    <property type="match status" value="1"/>
</dbReference>
<keyword evidence="2" id="KW-0547">Nucleotide-binding</keyword>
<evidence type="ECO:0000313" key="5">
    <source>
        <dbReference type="EMBL" id="MBM7691933.1"/>
    </source>
</evidence>
<keyword evidence="3" id="KW-0067">ATP-binding</keyword>
<evidence type="ECO:0000256" key="3">
    <source>
        <dbReference type="ARBA" id="ARBA00022840"/>
    </source>
</evidence>
<dbReference type="Proteomes" id="UP000823486">
    <property type="component" value="Unassembled WGS sequence"/>
</dbReference>
<evidence type="ECO:0000256" key="1">
    <source>
        <dbReference type="ARBA" id="ARBA00006611"/>
    </source>
</evidence>
<dbReference type="SUPFAM" id="SSF52540">
    <property type="entry name" value="P-loop containing nucleoside triphosphate hydrolases"/>
    <property type="match status" value="1"/>
</dbReference>
<organism evidence="5 6">
    <name type="scientific">Peribacillus deserti</name>
    <dbReference type="NCBI Taxonomy" id="673318"/>
    <lineage>
        <taxon>Bacteria</taxon>
        <taxon>Bacillati</taxon>
        <taxon>Bacillota</taxon>
        <taxon>Bacilli</taxon>
        <taxon>Bacillales</taxon>
        <taxon>Bacillaceae</taxon>
        <taxon>Peribacillus</taxon>
    </lineage>
</organism>
<protein>
    <submittedName>
        <fullName evidence="5">Type IV pilus assembly protein PilB</fullName>
    </submittedName>
</protein>
<evidence type="ECO:0000313" key="6">
    <source>
        <dbReference type="Proteomes" id="UP000823486"/>
    </source>
</evidence>
<dbReference type="SUPFAM" id="SSF160246">
    <property type="entry name" value="EspE N-terminal domain-like"/>
    <property type="match status" value="1"/>
</dbReference>
<proteinExistence type="inferred from homology"/>
<dbReference type="InterPro" id="IPR037257">
    <property type="entry name" value="T2SS_E_N_sf"/>
</dbReference>
<dbReference type="SMART" id="SM00382">
    <property type="entry name" value="AAA"/>
    <property type="match status" value="1"/>
</dbReference>
<dbReference type="Pfam" id="PF00437">
    <property type="entry name" value="T2SSE"/>
    <property type="match status" value="1"/>
</dbReference>
<dbReference type="InterPro" id="IPR007831">
    <property type="entry name" value="T2SS_GspE_N"/>
</dbReference>
<evidence type="ECO:0000256" key="2">
    <source>
        <dbReference type="ARBA" id="ARBA00022741"/>
    </source>
</evidence>
<keyword evidence="6" id="KW-1185">Reference proteome</keyword>
<accession>A0ABS2QFK7</accession>
<feature type="domain" description="AAA+ ATPase" evidence="4">
    <location>
        <begin position="299"/>
        <end position="422"/>
    </location>
</feature>
<dbReference type="Gene3D" id="3.30.300.160">
    <property type="entry name" value="Type II secretion system, protein E, N-terminal domain"/>
    <property type="match status" value="1"/>
</dbReference>
<comment type="caution">
    <text evidence="5">The sequence shown here is derived from an EMBL/GenBank/DDBJ whole genome shotgun (WGS) entry which is preliminary data.</text>
</comment>
<dbReference type="EMBL" id="JAFBFI010000004">
    <property type="protein sequence ID" value="MBM7691933.1"/>
    <property type="molecule type" value="Genomic_DNA"/>
</dbReference>
<dbReference type="CDD" id="cd01129">
    <property type="entry name" value="PulE-GspE-like"/>
    <property type="match status" value="1"/>
</dbReference>
<dbReference type="Gene3D" id="3.40.50.300">
    <property type="entry name" value="P-loop containing nucleotide triphosphate hydrolases"/>
    <property type="match status" value="1"/>
</dbReference>
<gene>
    <name evidence="5" type="ORF">JOC77_001343</name>
</gene>
<reference evidence="5 6" key="1">
    <citation type="submission" date="2021-01" db="EMBL/GenBank/DDBJ databases">
        <title>Genomic Encyclopedia of Type Strains, Phase IV (KMG-IV): sequencing the most valuable type-strain genomes for metagenomic binning, comparative biology and taxonomic classification.</title>
        <authorList>
            <person name="Goeker M."/>
        </authorList>
    </citation>
    <scope>NUCLEOTIDE SEQUENCE [LARGE SCALE GENOMIC DNA]</scope>
    <source>
        <strain evidence="5 6">DSM 105482</strain>
    </source>
</reference>
<dbReference type="InterPro" id="IPR027417">
    <property type="entry name" value="P-loop_NTPase"/>
</dbReference>
<sequence length="547" mass="61061">MPTQRKRLGDILVEAGLLSEENLQYTLQSKKNGQKLGDALLDRGLISETQLLEVLEMQLGIPHINLYRYPVDTNLLSLVSKEFALRQVLIPIKKDNSQLVVAMNDPMDYLALDDLRLSTGFQISPVIATKDDILSAIHRYYNMNETFENINENSGDDGSEGDEAPAVRLVNQILATGVQLKASDIHLDPQDTSILVRYRVDGVLRTERKISKNIYNLLIARIKIMADLNITETRLPQDGRLTLDINYTKVDLRISMLPTVFGEKVVIRILDLSSALIKLPQLGFNKINLQKFINMIERPSGLILMTGPTGSGKTSTLYAALNHLHTEKVNIITVEDPVEYQIAGINQVQVNPAVGLTFAQGLRSILRQDPNIVMIGEIRDSETAEIAVRASLTGHLVFSTLHTNSALTTIPRLLEMEVEPYLVVSSLTGVVAQRLIRKICRECAVPYEPSQMERDLFENRGIQAGTLYKGKGCVSCQNTGYKGRAAIHEVLDVDDEIRRMMMNHKPLSEIRDYAMRSGMIFLMDDGLLKAKAGVTTVEEVLRVALNE</sequence>
<dbReference type="RefSeq" id="WP_204540426.1">
    <property type="nucleotide sequence ID" value="NZ_JAFBFI010000004.1"/>
</dbReference>
<dbReference type="InterPro" id="IPR001482">
    <property type="entry name" value="T2SS/T4SS_dom"/>
</dbReference>
<comment type="similarity">
    <text evidence="1">Belongs to the GSP E family.</text>
</comment>